<dbReference type="AlphaFoldDB" id="A0A2H0UYH4"/>
<evidence type="ECO:0000256" key="1">
    <source>
        <dbReference type="ARBA" id="ARBA00023027"/>
    </source>
</evidence>
<dbReference type="InterPro" id="IPR036291">
    <property type="entry name" value="NAD(P)-bd_dom_sf"/>
</dbReference>
<dbReference type="PANTHER" id="PTHR43574">
    <property type="entry name" value="EPIMERASE-RELATED"/>
    <property type="match status" value="1"/>
</dbReference>
<evidence type="ECO:0000313" key="3">
    <source>
        <dbReference type="EMBL" id="PIR91873.1"/>
    </source>
</evidence>
<accession>A0A2H0UYH4</accession>
<dbReference type="Gene3D" id="3.90.25.10">
    <property type="entry name" value="UDP-galactose 4-epimerase, domain 1"/>
    <property type="match status" value="1"/>
</dbReference>
<dbReference type="InterPro" id="IPR001509">
    <property type="entry name" value="Epimerase_deHydtase"/>
</dbReference>
<keyword evidence="1" id="KW-0520">NAD</keyword>
<organism evidence="3 4">
    <name type="scientific">bacterium (Candidatus Gribaldobacteria) CG10_big_fil_rev_8_21_14_0_10_41_12</name>
    <dbReference type="NCBI Taxonomy" id="2014277"/>
    <lineage>
        <taxon>Bacteria</taxon>
        <taxon>Candidatus Gribaldobacteria</taxon>
    </lineage>
</organism>
<dbReference type="Proteomes" id="UP000228906">
    <property type="component" value="Unassembled WGS sequence"/>
</dbReference>
<dbReference type="PRINTS" id="PR01713">
    <property type="entry name" value="NUCEPIMERASE"/>
</dbReference>
<sequence length="251" mass="28638">ALEKIFKKHKIGIICHLAAQPGVRHSLIDPWVYGTTNVQGTINLMELAKDVPVKKFILASSSSVYGEKAKIPFSESYKIDSPASLYGATKMATELMGYAYHHLHGLKVVALRFFTAYGPWGRPDMAYFKFANLITAGKPIDIYNFGKMKRDFTYIDDIIDGIMAVIKRNFNYEIFNLGNNKTVELEKFISLLENNLGIKAKRNYLGNNPTELIATWANINRAKKMLGYKPKISIEEGLKKFVIWYKDYYKK</sequence>
<protein>
    <submittedName>
        <fullName evidence="3">Protein CapI</fullName>
    </submittedName>
</protein>
<dbReference type="Pfam" id="PF01370">
    <property type="entry name" value="Epimerase"/>
    <property type="match status" value="1"/>
</dbReference>
<proteinExistence type="predicted"/>
<feature type="non-terminal residue" evidence="3">
    <location>
        <position position="1"/>
    </location>
</feature>
<reference evidence="4" key="1">
    <citation type="submission" date="2017-09" db="EMBL/GenBank/DDBJ databases">
        <title>Depth-based differentiation of microbial function through sediment-hosted aquifers and enrichment of novel symbionts in the deep terrestrial subsurface.</title>
        <authorList>
            <person name="Probst A.J."/>
            <person name="Ladd B."/>
            <person name="Jarett J.K."/>
            <person name="Geller-Mcgrath D.E."/>
            <person name="Sieber C.M.K."/>
            <person name="Emerson J.B."/>
            <person name="Anantharaman K."/>
            <person name="Thomas B.C."/>
            <person name="Malmstrom R."/>
            <person name="Stieglmeier M."/>
            <person name="Klingl A."/>
            <person name="Woyke T."/>
            <person name="Ryan C.M."/>
            <person name="Banfield J.F."/>
        </authorList>
    </citation>
    <scope>NUCLEOTIDE SEQUENCE [LARGE SCALE GENOMIC DNA]</scope>
</reference>
<gene>
    <name evidence="3" type="ORF">COU03_00075</name>
</gene>
<dbReference type="Gene3D" id="3.40.50.720">
    <property type="entry name" value="NAD(P)-binding Rossmann-like Domain"/>
    <property type="match status" value="1"/>
</dbReference>
<feature type="domain" description="NAD-dependent epimerase/dehydratase" evidence="2">
    <location>
        <begin position="1"/>
        <end position="178"/>
    </location>
</feature>
<dbReference type="EMBL" id="PFAV01000001">
    <property type="protein sequence ID" value="PIR91873.1"/>
    <property type="molecule type" value="Genomic_DNA"/>
</dbReference>
<name>A0A2H0UYH4_9BACT</name>
<evidence type="ECO:0000313" key="4">
    <source>
        <dbReference type="Proteomes" id="UP000228906"/>
    </source>
</evidence>
<comment type="caution">
    <text evidence="3">The sequence shown here is derived from an EMBL/GenBank/DDBJ whole genome shotgun (WGS) entry which is preliminary data.</text>
</comment>
<evidence type="ECO:0000259" key="2">
    <source>
        <dbReference type="Pfam" id="PF01370"/>
    </source>
</evidence>
<dbReference type="SUPFAM" id="SSF51735">
    <property type="entry name" value="NAD(P)-binding Rossmann-fold domains"/>
    <property type="match status" value="1"/>
</dbReference>